<evidence type="ECO:0000256" key="1">
    <source>
        <dbReference type="SAM" id="MobiDB-lite"/>
    </source>
</evidence>
<evidence type="ECO:0000313" key="3">
    <source>
        <dbReference type="EMBL" id="GHE45683.1"/>
    </source>
</evidence>
<feature type="region of interest" description="Disordered" evidence="1">
    <location>
        <begin position="280"/>
        <end position="299"/>
    </location>
</feature>
<evidence type="ECO:0000259" key="2">
    <source>
        <dbReference type="Pfam" id="PF12697"/>
    </source>
</evidence>
<proteinExistence type="predicted"/>
<dbReference type="Proteomes" id="UP000608024">
    <property type="component" value="Unassembled WGS sequence"/>
</dbReference>
<comment type="caution">
    <text evidence="3">The sequence shown here is derived from an EMBL/GenBank/DDBJ whole genome shotgun (WGS) entry which is preliminary data.</text>
</comment>
<feature type="domain" description="AB hydrolase-1" evidence="2">
    <location>
        <begin position="5"/>
        <end position="268"/>
    </location>
</feature>
<accession>A0A918ZEQ3</accession>
<dbReference type="RefSeq" id="WP_190134956.1">
    <property type="nucleotide sequence ID" value="NZ_BNBT01000013.1"/>
</dbReference>
<sequence length="541" mass="56535">MTVFIMVAGVFTGAHVWRETAERLTAAGAEARPVPLTGLDADRPAASGPVGLETHIADVLAVIDAVDQVGPVGPVDPVGPEDAVDGAAASGRDIVLVGHDYGIHPALAAADRRPGRVARVVYLDCGMPQNGVPALAAVPDQALRAELAERAEAGERGGALAPPGRDGWQRWGSTADVPGAALDRLTALAAPQPLDTLLQPLRLTGAAAAVPTTGVLCTRNGVGVDLVQRLVDLGAPMAAALADPRVTFFELPTGHWPMLSRPADLADVLLRAAAGEGRRLRPAGAAGTPPAHLRPFPLDVPALPRDRRGDVDLYVPDAEGPRPAVVVVHGGPVPAGARPTPREWPTLVGYARLAAAEGVVGATLDHRLHDIGDYERAAADVAAAVERVRADPRVDADRVALWFFSGGGPLAAHWLAEPPPWLRCLAASYPILEPLPNWGMADSRFNPVRAVARAGALPLVLLRAGRETPEIAATVEAFVAAAKDCGARLDLVDVPNGHHGFETLDAPEETRPALRRAMRMVVAHLTGQPVRPPERLTRPTG</sequence>
<dbReference type="PANTHER" id="PTHR37017:SF11">
    <property type="entry name" value="ESTERASE_LIPASE_THIOESTERASE DOMAIN-CONTAINING PROTEIN"/>
    <property type="match status" value="1"/>
</dbReference>
<dbReference type="GO" id="GO:0003824">
    <property type="term" value="F:catalytic activity"/>
    <property type="evidence" value="ECO:0007669"/>
    <property type="project" value="UniProtKB-ARBA"/>
</dbReference>
<keyword evidence="4" id="KW-1185">Reference proteome</keyword>
<name>A0A918ZEQ3_9ACTN</name>
<dbReference type="SUPFAM" id="SSF53474">
    <property type="entry name" value="alpha/beta-Hydrolases"/>
    <property type="match status" value="2"/>
</dbReference>
<dbReference type="InterPro" id="IPR029058">
    <property type="entry name" value="AB_hydrolase_fold"/>
</dbReference>
<dbReference type="Gene3D" id="3.40.50.1820">
    <property type="entry name" value="alpha/beta hydrolase"/>
    <property type="match status" value="2"/>
</dbReference>
<feature type="compositionally biased region" description="Low complexity" evidence="1">
    <location>
        <begin position="282"/>
        <end position="291"/>
    </location>
</feature>
<reference evidence="3" key="2">
    <citation type="submission" date="2020-09" db="EMBL/GenBank/DDBJ databases">
        <authorList>
            <person name="Sun Q."/>
            <person name="Ohkuma M."/>
        </authorList>
    </citation>
    <scope>NUCLEOTIDE SEQUENCE</scope>
    <source>
        <strain evidence="3">JCM 4784</strain>
    </source>
</reference>
<dbReference type="AlphaFoldDB" id="A0A918ZEQ3"/>
<dbReference type="EMBL" id="BNBT01000013">
    <property type="protein sequence ID" value="GHE45683.1"/>
    <property type="molecule type" value="Genomic_DNA"/>
</dbReference>
<protein>
    <submittedName>
        <fullName evidence="3">Esterase</fullName>
    </submittedName>
</protein>
<organism evidence="3 4">
    <name type="scientific">Streptomyces longispororuber</name>
    <dbReference type="NCBI Taxonomy" id="68230"/>
    <lineage>
        <taxon>Bacteria</taxon>
        <taxon>Bacillati</taxon>
        <taxon>Actinomycetota</taxon>
        <taxon>Actinomycetes</taxon>
        <taxon>Kitasatosporales</taxon>
        <taxon>Streptomycetaceae</taxon>
        <taxon>Streptomyces</taxon>
    </lineage>
</organism>
<dbReference type="Pfam" id="PF12697">
    <property type="entry name" value="Abhydrolase_6"/>
    <property type="match status" value="1"/>
</dbReference>
<reference evidence="3" key="1">
    <citation type="journal article" date="2014" name="Int. J. Syst. Evol. Microbiol.">
        <title>Complete genome sequence of Corynebacterium casei LMG S-19264T (=DSM 44701T), isolated from a smear-ripened cheese.</title>
        <authorList>
            <consortium name="US DOE Joint Genome Institute (JGI-PGF)"/>
            <person name="Walter F."/>
            <person name="Albersmeier A."/>
            <person name="Kalinowski J."/>
            <person name="Ruckert C."/>
        </authorList>
    </citation>
    <scope>NUCLEOTIDE SEQUENCE</scope>
    <source>
        <strain evidence="3">JCM 4784</strain>
    </source>
</reference>
<evidence type="ECO:0000313" key="4">
    <source>
        <dbReference type="Proteomes" id="UP000608024"/>
    </source>
</evidence>
<dbReference type="InterPro" id="IPR000073">
    <property type="entry name" value="AB_hydrolase_1"/>
</dbReference>
<dbReference type="PANTHER" id="PTHR37017">
    <property type="entry name" value="AB HYDROLASE-1 DOMAIN-CONTAINING PROTEIN-RELATED"/>
    <property type="match status" value="1"/>
</dbReference>
<gene>
    <name evidence="3" type="ORF">GCM10018785_14160</name>
</gene>
<dbReference type="InterPro" id="IPR052897">
    <property type="entry name" value="Sec-Metab_Biosynth_Hydrolase"/>
</dbReference>